<evidence type="ECO:0000313" key="5">
    <source>
        <dbReference type="EMBL" id="MFC5730288.1"/>
    </source>
</evidence>
<feature type="domain" description="HTH araC/xylS-type" evidence="4">
    <location>
        <begin position="1"/>
        <end position="96"/>
    </location>
</feature>
<dbReference type="PANTHER" id="PTHR46796:SF13">
    <property type="entry name" value="HTH-TYPE TRANSCRIPTIONAL ACTIVATOR RHAS"/>
    <property type="match status" value="1"/>
</dbReference>
<dbReference type="InterPro" id="IPR009057">
    <property type="entry name" value="Homeodomain-like_sf"/>
</dbReference>
<dbReference type="SMART" id="SM00342">
    <property type="entry name" value="HTH_ARAC"/>
    <property type="match status" value="1"/>
</dbReference>
<dbReference type="EMBL" id="JBHSNS010000008">
    <property type="protein sequence ID" value="MFC5730288.1"/>
    <property type="molecule type" value="Genomic_DNA"/>
</dbReference>
<dbReference type="PROSITE" id="PS00041">
    <property type="entry name" value="HTH_ARAC_FAMILY_1"/>
    <property type="match status" value="1"/>
</dbReference>
<dbReference type="PROSITE" id="PS01124">
    <property type="entry name" value="HTH_ARAC_FAMILY_2"/>
    <property type="match status" value="1"/>
</dbReference>
<keyword evidence="6" id="KW-1185">Reference proteome</keyword>
<dbReference type="InterPro" id="IPR050204">
    <property type="entry name" value="AraC_XylS_family_regulators"/>
</dbReference>
<keyword evidence="1" id="KW-0805">Transcription regulation</keyword>
<dbReference type="Proteomes" id="UP001596072">
    <property type="component" value="Unassembled WGS sequence"/>
</dbReference>
<evidence type="ECO:0000256" key="3">
    <source>
        <dbReference type="ARBA" id="ARBA00023163"/>
    </source>
</evidence>
<evidence type="ECO:0000256" key="1">
    <source>
        <dbReference type="ARBA" id="ARBA00023015"/>
    </source>
</evidence>
<protein>
    <submittedName>
        <fullName evidence="5">Helix-turn-helix domain-containing protein</fullName>
    </submittedName>
</protein>
<organism evidence="5 6">
    <name type="scientific">Nocardioides vastitatis</name>
    <dbReference type="NCBI Taxonomy" id="2568655"/>
    <lineage>
        <taxon>Bacteria</taxon>
        <taxon>Bacillati</taxon>
        <taxon>Actinomycetota</taxon>
        <taxon>Actinomycetes</taxon>
        <taxon>Propionibacteriales</taxon>
        <taxon>Nocardioidaceae</taxon>
        <taxon>Nocardioides</taxon>
    </lineage>
</organism>
<reference evidence="6" key="1">
    <citation type="journal article" date="2019" name="Int. J. Syst. Evol. Microbiol.">
        <title>The Global Catalogue of Microorganisms (GCM) 10K type strain sequencing project: providing services to taxonomists for standard genome sequencing and annotation.</title>
        <authorList>
            <consortium name="The Broad Institute Genomics Platform"/>
            <consortium name="The Broad Institute Genome Sequencing Center for Infectious Disease"/>
            <person name="Wu L."/>
            <person name="Ma J."/>
        </authorList>
    </citation>
    <scope>NUCLEOTIDE SEQUENCE [LARGE SCALE GENOMIC DNA]</scope>
    <source>
        <strain evidence="6">YIM 94188</strain>
    </source>
</reference>
<accession>A0ABW0ZJD0</accession>
<dbReference type="RefSeq" id="WP_206056428.1">
    <property type="nucleotide sequence ID" value="NZ_JBHSNS010000008.1"/>
</dbReference>
<dbReference type="SUPFAM" id="SSF46689">
    <property type="entry name" value="Homeodomain-like"/>
    <property type="match status" value="2"/>
</dbReference>
<name>A0ABW0ZJD0_9ACTN</name>
<gene>
    <name evidence="5" type="ORF">ACFPQB_15300</name>
</gene>
<evidence type="ECO:0000313" key="6">
    <source>
        <dbReference type="Proteomes" id="UP001596072"/>
    </source>
</evidence>
<dbReference type="PANTHER" id="PTHR46796">
    <property type="entry name" value="HTH-TYPE TRANSCRIPTIONAL ACTIVATOR RHAS-RELATED"/>
    <property type="match status" value="1"/>
</dbReference>
<sequence length="147" mass="16412">MRHLDRNLATPFDLAAVAEAVNVSPRTLLRQFAAETQDTPLRYLQKARVRQARHFLETTDRSISAITAAVGYGDQATFARLFQRHVGLTPSNTDGRSAECQIEKGANRVSTTFGTVGSSRGGMHPAQLASLRRFKDDYLPRRLGRRR</sequence>
<dbReference type="Gene3D" id="1.10.10.60">
    <property type="entry name" value="Homeodomain-like"/>
    <property type="match status" value="1"/>
</dbReference>
<evidence type="ECO:0000259" key="4">
    <source>
        <dbReference type="PROSITE" id="PS01124"/>
    </source>
</evidence>
<proteinExistence type="predicted"/>
<dbReference type="InterPro" id="IPR018062">
    <property type="entry name" value="HTH_AraC-typ_CS"/>
</dbReference>
<keyword evidence="3" id="KW-0804">Transcription</keyword>
<evidence type="ECO:0000256" key="2">
    <source>
        <dbReference type="ARBA" id="ARBA00023125"/>
    </source>
</evidence>
<keyword evidence="2" id="KW-0238">DNA-binding</keyword>
<dbReference type="Pfam" id="PF12833">
    <property type="entry name" value="HTH_18"/>
    <property type="match status" value="1"/>
</dbReference>
<comment type="caution">
    <text evidence="5">The sequence shown here is derived from an EMBL/GenBank/DDBJ whole genome shotgun (WGS) entry which is preliminary data.</text>
</comment>
<dbReference type="InterPro" id="IPR018060">
    <property type="entry name" value="HTH_AraC"/>
</dbReference>